<dbReference type="NCBIfam" id="NF007853">
    <property type="entry name" value="PRK10562.1"/>
    <property type="match status" value="1"/>
</dbReference>
<accession>A0A4R1JLA0</accession>
<protein>
    <submittedName>
        <fullName evidence="4">Putative acetyltransferase</fullName>
    </submittedName>
</protein>
<dbReference type="Gene3D" id="3.40.630.30">
    <property type="match status" value="1"/>
</dbReference>
<evidence type="ECO:0000313" key="4">
    <source>
        <dbReference type="EMBL" id="TCK51825.1"/>
    </source>
</evidence>
<keyword evidence="1 4" id="KW-0808">Transferase</keyword>
<evidence type="ECO:0000313" key="5">
    <source>
        <dbReference type="Proteomes" id="UP000295565"/>
    </source>
</evidence>
<dbReference type="PANTHER" id="PTHR43800:SF1">
    <property type="entry name" value="PEPTIDYL-LYSINE N-ACETYLTRANSFERASE YJAB"/>
    <property type="match status" value="1"/>
</dbReference>
<comment type="caution">
    <text evidence="4">The sequence shown here is derived from an EMBL/GenBank/DDBJ whole genome shotgun (WGS) entry which is preliminary data.</text>
</comment>
<evidence type="ECO:0000256" key="2">
    <source>
        <dbReference type="ARBA" id="ARBA00023315"/>
    </source>
</evidence>
<dbReference type="EMBL" id="SMGD01000013">
    <property type="protein sequence ID" value="TCK51825.1"/>
    <property type="molecule type" value="Genomic_DNA"/>
</dbReference>
<proteinExistence type="predicted"/>
<dbReference type="GO" id="GO:0016747">
    <property type="term" value="F:acyltransferase activity, transferring groups other than amino-acyl groups"/>
    <property type="evidence" value="ECO:0007669"/>
    <property type="project" value="InterPro"/>
</dbReference>
<dbReference type="PANTHER" id="PTHR43800">
    <property type="entry name" value="PEPTIDYL-LYSINE N-ACETYLTRANSFERASE YJAB"/>
    <property type="match status" value="1"/>
</dbReference>
<evidence type="ECO:0000259" key="3">
    <source>
        <dbReference type="PROSITE" id="PS51186"/>
    </source>
</evidence>
<dbReference type="SUPFAM" id="SSF55729">
    <property type="entry name" value="Acyl-CoA N-acyltransferases (Nat)"/>
    <property type="match status" value="1"/>
</dbReference>
<dbReference type="CDD" id="cd04301">
    <property type="entry name" value="NAT_SF"/>
    <property type="match status" value="1"/>
</dbReference>
<dbReference type="InterPro" id="IPR016181">
    <property type="entry name" value="Acyl_CoA_acyltransferase"/>
</dbReference>
<keyword evidence="5" id="KW-1185">Reference proteome</keyword>
<name>A0A4R1JLA0_9GAMM</name>
<sequence length="149" mass="16879">MIRAYDEDDIEAVLQIWLSTSILAHCFIPADFWISQVENMRNVYIPASENYVFVIDSEIVGFSSLYENNLAALFVVPHRQGKGIGKQLLNHAKHRRATLTLSVYKENQASYQFYLSQGFNVLREQTDVNTGHPEYVMNCGGGNSSETLV</sequence>
<dbReference type="RefSeq" id="WP_131912742.1">
    <property type="nucleotide sequence ID" value="NZ_OU594967.1"/>
</dbReference>
<dbReference type="AlphaFoldDB" id="A0A4R1JLA0"/>
<gene>
    <name evidence="4" type="ORF">EV690_1906</name>
</gene>
<dbReference type="Pfam" id="PF13673">
    <property type="entry name" value="Acetyltransf_10"/>
    <property type="match status" value="1"/>
</dbReference>
<evidence type="ECO:0000256" key="1">
    <source>
        <dbReference type="ARBA" id="ARBA00022679"/>
    </source>
</evidence>
<reference evidence="4 5" key="1">
    <citation type="submission" date="2019-03" db="EMBL/GenBank/DDBJ databases">
        <title>Genomic Encyclopedia of Type Strains, Phase IV (KMG-IV): sequencing the most valuable type-strain genomes for metagenomic binning, comparative biology and taxonomic classification.</title>
        <authorList>
            <person name="Goeker M."/>
        </authorList>
    </citation>
    <scope>NUCLEOTIDE SEQUENCE [LARGE SCALE GENOMIC DNA]</scope>
    <source>
        <strain evidence="4 5">DSM 18577</strain>
    </source>
</reference>
<organism evidence="4 5">
    <name type="scientific">Celerinatantimonas diazotrophica</name>
    <dbReference type="NCBI Taxonomy" id="412034"/>
    <lineage>
        <taxon>Bacteria</taxon>
        <taxon>Pseudomonadati</taxon>
        <taxon>Pseudomonadota</taxon>
        <taxon>Gammaproteobacteria</taxon>
        <taxon>Celerinatantimonadaceae</taxon>
        <taxon>Celerinatantimonas</taxon>
    </lineage>
</organism>
<feature type="domain" description="N-acetyltransferase" evidence="3">
    <location>
        <begin position="1"/>
        <end position="142"/>
    </location>
</feature>
<keyword evidence="2" id="KW-0012">Acyltransferase</keyword>
<dbReference type="OrthoDB" id="9789605at2"/>
<dbReference type="PROSITE" id="PS51186">
    <property type="entry name" value="GNAT"/>
    <property type="match status" value="1"/>
</dbReference>
<dbReference type="Proteomes" id="UP000295565">
    <property type="component" value="Unassembled WGS sequence"/>
</dbReference>
<dbReference type="InterPro" id="IPR000182">
    <property type="entry name" value="GNAT_dom"/>
</dbReference>